<proteinExistence type="predicted"/>
<protein>
    <submittedName>
        <fullName evidence="2">Uncharacterized protein</fullName>
    </submittedName>
</protein>
<gene>
    <name evidence="2" type="ORF">PXEA_LOCUS34459</name>
</gene>
<evidence type="ECO:0000313" key="3">
    <source>
        <dbReference type="Proteomes" id="UP000784294"/>
    </source>
</evidence>
<dbReference type="AlphaFoldDB" id="A0A3S5BD32"/>
<keyword evidence="3" id="KW-1185">Reference proteome</keyword>
<accession>A0A3S5BD32</accession>
<organism evidence="2 3">
    <name type="scientific">Protopolystoma xenopodis</name>
    <dbReference type="NCBI Taxonomy" id="117903"/>
    <lineage>
        <taxon>Eukaryota</taxon>
        <taxon>Metazoa</taxon>
        <taxon>Spiralia</taxon>
        <taxon>Lophotrochozoa</taxon>
        <taxon>Platyhelminthes</taxon>
        <taxon>Monogenea</taxon>
        <taxon>Polyopisthocotylea</taxon>
        <taxon>Polystomatidea</taxon>
        <taxon>Polystomatidae</taxon>
        <taxon>Protopolystoma</taxon>
    </lineage>
</organism>
<name>A0A3S5BD32_9PLAT</name>
<sequence>MSQTFRVPLYSAPSLLGSSKDSESLGHSFPKATTYEVATSYFANTLEPPASWKESGGGGILARRLAAAPPYPVAVAASLGCGRLGLIANRAYLTSRLKAAKKLGAVKRNERKSGSEASGGLRRESPIPSDLRNLRLPIGLQPFGNWLMRDRHDNRPTWLLGAAEDGWPSLPNWTSSAVPEGRYNTELSQNDTQKVTFYPLAHGYYKK</sequence>
<feature type="region of interest" description="Disordered" evidence="1">
    <location>
        <begin position="105"/>
        <end position="128"/>
    </location>
</feature>
<evidence type="ECO:0000313" key="2">
    <source>
        <dbReference type="EMBL" id="VEL41019.1"/>
    </source>
</evidence>
<dbReference type="EMBL" id="CAAALY010267526">
    <property type="protein sequence ID" value="VEL41019.1"/>
    <property type="molecule type" value="Genomic_DNA"/>
</dbReference>
<comment type="caution">
    <text evidence="2">The sequence shown here is derived from an EMBL/GenBank/DDBJ whole genome shotgun (WGS) entry which is preliminary data.</text>
</comment>
<evidence type="ECO:0000256" key="1">
    <source>
        <dbReference type="SAM" id="MobiDB-lite"/>
    </source>
</evidence>
<reference evidence="2" key="1">
    <citation type="submission" date="2018-11" db="EMBL/GenBank/DDBJ databases">
        <authorList>
            <consortium name="Pathogen Informatics"/>
        </authorList>
    </citation>
    <scope>NUCLEOTIDE SEQUENCE</scope>
</reference>
<dbReference type="Proteomes" id="UP000784294">
    <property type="component" value="Unassembled WGS sequence"/>
</dbReference>